<dbReference type="Pfam" id="PF14316">
    <property type="entry name" value="DUF4381"/>
    <property type="match status" value="1"/>
</dbReference>
<dbReference type="KEGG" id="saes:HBH39_11425"/>
<gene>
    <name evidence="2" type="ORF">HBH39_11425</name>
</gene>
<evidence type="ECO:0000256" key="1">
    <source>
        <dbReference type="SAM" id="Phobius"/>
    </source>
</evidence>
<dbReference type="InterPro" id="IPR025489">
    <property type="entry name" value="DUF4381"/>
</dbReference>
<dbReference type="AlphaFoldDB" id="A0A6G9QP75"/>
<dbReference type="EMBL" id="CP050313">
    <property type="protein sequence ID" value="QIR16208.1"/>
    <property type="molecule type" value="Genomic_DNA"/>
</dbReference>
<evidence type="ECO:0000313" key="2">
    <source>
        <dbReference type="EMBL" id="QIR16208.1"/>
    </source>
</evidence>
<organism evidence="2 3">
    <name type="scientific">Shewanella aestuarii</name>
    <dbReference type="NCBI Taxonomy" id="1028752"/>
    <lineage>
        <taxon>Bacteria</taxon>
        <taxon>Pseudomonadati</taxon>
        <taxon>Pseudomonadota</taxon>
        <taxon>Gammaproteobacteria</taxon>
        <taxon>Alteromonadales</taxon>
        <taxon>Shewanellaceae</taxon>
        <taxon>Shewanella</taxon>
    </lineage>
</organism>
<evidence type="ECO:0000313" key="3">
    <source>
        <dbReference type="Proteomes" id="UP000502608"/>
    </source>
</evidence>
<name>A0A6G9QP75_9GAMM</name>
<accession>A0A6G9QP75</accession>
<proteinExistence type="predicted"/>
<keyword evidence="1" id="KW-0812">Transmembrane</keyword>
<keyword evidence="3" id="KW-1185">Reference proteome</keyword>
<reference evidence="2 3" key="1">
    <citation type="submission" date="2020-03" db="EMBL/GenBank/DDBJ databases">
        <title>Complete genome sequence of Shewanella sp.</title>
        <authorList>
            <person name="Kim Y.-S."/>
            <person name="Kim S.-J."/>
            <person name="Jung H.-K."/>
            <person name="Kim K.-H."/>
        </authorList>
    </citation>
    <scope>NUCLEOTIDE SEQUENCE [LARGE SCALE GENOMIC DNA]</scope>
    <source>
        <strain evidence="2 3">PN3F2</strain>
    </source>
</reference>
<sequence>MADATNQAMANPANSQAMSPLAQLHDIVLPEPVSSLPIAPGYWLMLALVIFSLLWLINVFVKQTKYHAPRKSALAMLNALDRNADDFASQVNSLLKRTAMTYLPRFELAKLNGQQWFAWLELRLPANEHGKIGPILIKRHQAAGLTAEDKHKLFALATLWLQNKTPFEQARIQSQTEASC</sequence>
<dbReference type="Proteomes" id="UP000502608">
    <property type="component" value="Chromosome"/>
</dbReference>
<protein>
    <submittedName>
        <fullName evidence="2">DUF4381 domain-containing protein</fullName>
    </submittedName>
</protein>
<feature type="transmembrane region" description="Helical" evidence="1">
    <location>
        <begin position="42"/>
        <end position="61"/>
    </location>
</feature>
<keyword evidence="1" id="KW-0472">Membrane</keyword>
<keyword evidence="1" id="KW-1133">Transmembrane helix</keyword>